<dbReference type="RefSeq" id="XP_004342236.1">
    <property type="nucleotide sequence ID" value="XM_004342187.1"/>
</dbReference>
<name>L8H6R1_ACACF</name>
<dbReference type="VEuPathDB" id="AmoebaDB:ACA1_115660"/>
<organism evidence="2 3">
    <name type="scientific">Acanthamoeba castellanii (strain ATCC 30010 / Neff)</name>
    <dbReference type="NCBI Taxonomy" id="1257118"/>
    <lineage>
        <taxon>Eukaryota</taxon>
        <taxon>Amoebozoa</taxon>
        <taxon>Discosea</taxon>
        <taxon>Longamoebia</taxon>
        <taxon>Centramoebida</taxon>
        <taxon>Acanthamoebidae</taxon>
        <taxon>Acanthamoeba</taxon>
    </lineage>
</organism>
<evidence type="ECO:0000313" key="3">
    <source>
        <dbReference type="Proteomes" id="UP000011083"/>
    </source>
</evidence>
<feature type="compositionally biased region" description="Basic residues" evidence="1">
    <location>
        <begin position="15"/>
        <end position="27"/>
    </location>
</feature>
<gene>
    <name evidence="2" type="ORF">ACA1_115660</name>
</gene>
<dbReference type="Proteomes" id="UP000011083">
    <property type="component" value="Unassembled WGS sequence"/>
</dbReference>
<evidence type="ECO:0000313" key="2">
    <source>
        <dbReference type="EMBL" id="ELR20126.1"/>
    </source>
</evidence>
<sequence>MRQEQGGARSMRLWWPRRRHRTGRTRGRRWEPRCSASCVRSASGATSPSQRGWSACSSSSRRATSNNSTKTNRHRHLHHQHQHQPRSRRRARRSSGRVGEGIKQNYKRRRRRRVVSFFFKANGTHEG</sequence>
<feature type="compositionally biased region" description="Basic residues" evidence="1">
    <location>
        <begin position="71"/>
        <end position="95"/>
    </location>
</feature>
<dbReference type="EMBL" id="KB007926">
    <property type="protein sequence ID" value="ELR20126.1"/>
    <property type="molecule type" value="Genomic_DNA"/>
</dbReference>
<feature type="compositionally biased region" description="Polar residues" evidence="1">
    <location>
        <begin position="38"/>
        <end position="52"/>
    </location>
</feature>
<feature type="region of interest" description="Disordered" evidence="1">
    <location>
        <begin position="1"/>
        <end position="110"/>
    </location>
</feature>
<evidence type="ECO:0000256" key="1">
    <source>
        <dbReference type="SAM" id="MobiDB-lite"/>
    </source>
</evidence>
<dbReference type="GeneID" id="14920970"/>
<dbReference type="AlphaFoldDB" id="L8H6R1"/>
<reference evidence="2 3" key="1">
    <citation type="journal article" date="2013" name="Genome Biol.">
        <title>Genome of Acanthamoeba castellanii highlights extensive lateral gene transfer and early evolution of tyrosine kinase signaling.</title>
        <authorList>
            <person name="Clarke M."/>
            <person name="Lohan A.J."/>
            <person name="Liu B."/>
            <person name="Lagkouvardos I."/>
            <person name="Roy S."/>
            <person name="Zafar N."/>
            <person name="Bertelli C."/>
            <person name="Schilde C."/>
            <person name="Kianianmomeni A."/>
            <person name="Burglin T.R."/>
            <person name="Frech C."/>
            <person name="Turcotte B."/>
            <person name="Kopec K.O."/>
            <person name="Synnott J.M."/>
            <person name="Choo C."/>
            <person name="Paponov I."/>
            <person name="Finkler A."/>
            <person name="Soon Heng Tan C."/>
            <person name="Hutchins A.P."/>
            <person name="Weinmeier T."/>
            <person name="Rattei T."/>
            <person name="Chu J.S."/>
            <person name="Gimenez G."/>
            <person name="Irimia M."/>
            <person name="Rigden D.J."/>
            <person name="Fitzpatrick D.A."/>
            <person name="Lorenzo-Morales J."/>
            <person name="Bateman A."/>
            <person name="Chiu C.H."/>
            <person name="Tang P."/>
            <person name="Hegemann P."/>
            <person name="Fromm H."/>
            <person name="Raoult D."/>
            <person name="Greub G."/>
            <person name="Miranda-Saavedra D."/>
            <person name="Chen N."/>
            <person name="Nash P."/>
            <person name="Ginger M.L."/>
            <person name="Horn M."/>
            <person name="Schaap P."/>
            <person name="Caler L."/>
            <person name="Loftus B."/>
        </authorList>
    </citation>
    <scope>NUCLEOTIDE SEQUENCE [LARGE SCALE GENOMIC DNA]</scope>
    <source>
        <strain evidence="2 3">Neff</strain>
    </source>
</reference>
<feature type="compositionally biased region" description="Low complexity" evidence="1">
    <location>
        <begin position="54"/>
        <end position="70"/>
    </location>
</feature>
<keyword evidence="3" id="KW-1185">Reference proteome</keyword>
<accession>L8H6R1</accession>
<protein>
    <submittedName>
        <fullName evidence="2">Uncharacterized protein</fullName>
    </submittedName>
</protein>
<dbReference type="KEGG" id="acan:ACA1_115660"/>
<proteinExistence type="predicted"/>